<evidence type="ECO:0000313" key="1">
    <source>
        <dbReference type="EMBL" id="QAY67754.1"/>
    </source>
</evidence>
<dbReference type="KEGG" id="pprt:ET464_16545"/>
<dbReference type="Pfam" id="PF20074">
    <property type="entry name" value="DUF6470"/>
    <property type="match status" value="1"/>
</dbReference>
<dbReference type="OrthoDB" id="2112831at2"/>
<organism evidence="1 2">
    <name type="scientific">Paenibacillus protaetiae</name>
    <dbReference type="NCBI Taxonomy" id="2509456"/>
    <lineage>
        <taxon>Bacteria</taxon>
        <taxon>Bacillati</taxon>
        <taxon>Bacillota</taxon>
        <taxon>Bacilli</taxon>
        <taxon>Bacillales</taxon>
        <taxon>Paenibacillaceae</taxon>
        <taxon>Paenibacillus</taxon>
    </lineage>
</organism>
<accession>A0A4P6EXF7</accession>
<keyword evidence="2" id="KW-1185">Reference proteome</keyword>
<gene>
    <name evidence="1" type="ORF">ET464_16545</name>
</gene>
<protein>
    <submittedName>
        <fullName evidence="1">Uncharacterized protein</fullName>
    </submittedName>
</protein>
<dbReference type="AlphaFoldDB" id="A0A4P6EXF7"/>
<reference evidence="1 2" key="1">
    <citation type="submission" date="2019-01" db="EMBL/GenBank/DDBJ databases">
        <title>Genome sequencing of strain FW100M-2.</title>
        <authorList>
            <person name="Heo J."/>
            <person name="Kim S.-J."/>
            <person name="Kim J.-S."/>
            <person name="Hong S.-B."/>
            <person name="Kwon S.-W."/>
        </authorList>
    </citation>
    <scope>NUCLEOTIDE SEQUENCE [LARGE SCALE GENOMIC DNA]</scope>
    <source>
        <strain evidence="1 2">FW100M-2</strain>
    </source>
</reference>
<dbReference type="Proteomes" id="UP000293568">
    <property type="component" value="Chromosome"/>
</dbReference>
<dbReference type="RefSeq" id="WP_129442861.1">
    <property type="nucleotide sequence ID" value="NZ_CP035492.1"/>
</dbReference>
<proteinExistence type="predicted"/>
<sequence>MDIHSQNAVIGLHTEPGKFQIRQGKAQLNLATVPAKLDIHSTPPVVLVDQSRLRAAMNGGSMSEMNHRIYSQLPGLVQQGIRNTNAKWEQIGNLHDGDSHPIATVAKQEMFRERTPIRVTAEPSSDNVSFQAVLKKPEVHYIPGGIEGGASVTPPQISYQRGGVQTYMKQTPSVTVEVKNLDLTI</sequence>
<dbReference type="InterPro" id="IPR045527">
    <property type="entry name" value="DUF6470"/>
</dbReference>
<name>A0A4P6EXF7_9BACL</name>
<dbReference type="EMBL" id="CP035492">
    <property type="protein sequence ID" value="QAY67754.1"/>
    <property type="molecule type" value="Genomic_DNA"/>
</dbReference>
<evidence type="ECO:0000313" key="2">
    <source>
        <dbReference type="Proteomes" id="UP000293568"/>
    </source>
</evidence>